<dbReference type="GO" id="GO:0003688">
    <property type="term" value="F:DNA replication origin binding"/>
    <property type="evidence" value="ECO:0007669"/>
    <property type="project" value="TreeGrafter"/>
</dbReference>
<dbReference type="Proteomes" id="UP000234881">
    <property type="component" value="Unassembled WGS sequence"/>
</dbReference>
<dbReference type="Pfam" id="PF22688">
    <property type="entry name" value="Hda_lid"/>
    <property type="match status" value="1"/>
</dbReference>
<gene>
    <name evidence="2" type="ORF">C0081_08735</name>
</gene>
<dbReference type="GO" id="GO:0005886">
    <property type="term" value="C:plasma membrane"/>
    <property type="evidence" value="ECO:0007669"/>
    <property type="project" value="TreeGrafter"/>
</dbReference>
<dbReference type="GO" id="GO:0006270">
    <property type="term" value="P:DNA replication initiation"/>
    <property type="evidence" value="ECO:0007669"/>
    <property type="project" value="TreeGrafter"/>
</dbReference>
<dbReference type="SUPFAM" id="SSF52540">
    <property type="entry name" value="P-loop containing nucleoside triphosphate hydrolases"/>
    <property type="match status" value="1"/>
</dbReference>
<organism evidence="2 3">
    <name type="scientific">Cohaesibacter celericrescens</name>
    <dbReference type="NCBI Taxonomy" id="2067669"/>
    <lineage>
        <taxon>Bacteria</taxon>
        <taxon>Pseudomonadati</taxon>
        <taxon>Pseudomonadota</taxon>
        <taxon>Alphaproteobacteria</taxon>
        <taxon>Hyphomicrobiales</taxon>
        <taxon>Cohaesibacteraceae</taxon>
    </lineage>
</organism>
<keyword evidence="3" id="KW-1185">Reference proteome</keyword>
<dbReference type="InterPro" id="IPR055199">
    <property type="entry name" value="Hda_lid"/>
</dbReference>
<name>A0A2N5XSC4_9HYPH</name>
<evidence type="ECO:0000313" key="3">
    <source>
        <dbReference type="Proteomes" id="UP000234881"/>
    </source>
</evidence>
<sequence>MVGDQMSLGLPHETAMGREDFLRGPSNEAAFDMIELWPDWPSTWLLLAGPVGAGKSHLARIWRDKTNARIITLDELNRSDPMVLVADGAVVIEDADSRERNDTALFHLLNAAREIGSYVLITARAWPESWGVELPDLMSRLRLTTPVEIFEPDEELLRSVIVKLFADRQLVPDPNVVEFIVMRMERSIAAAIKIVDAIDREALARRRTITRPFASTILKELDDGLH</sequence>
<dbReference type="PANTHER" id="PTHR30050:SF5">
    <property type="entry name" value="DNAA REGULATORY INACTIVATOR HDA"/>
    <property type="match status" value="1"/>
</dbReference>
<dbReference type="PANTHER" id="PTHR30050">
    <property type="entry name" value="CHROMOSOMAL REPLICATION INITIATOR PROTEIN DNAA"/>
    <property type="match status" value="1"/>
</dbReference>
<reference evidence="2 3" key="1">
    <citation type="submission" date="2018-01" db="EMBL/GenBank/DDBJ databases">
        <title>The draft genome sequence of Cohaesibacter sp. H1304.</title>
        <authorList>
            <person name="Wang N.-N."/>
            <person name="Du Z.-J."/>
        </authorList>
    </citation>
    <scope>NUCLEOTIDE SEQUENCE [LARGE SCALE GENOMIC DNA]</scope>
    <source>
        <strain evidence="2 3">H1304</strain>
    </source>
</reference>
<dbReference type="EMBL" id="PKUQ01000016">
    <property type="protein sequence ID" value="PLW77413.1"/>
    <property type="molecule type" value="Genomic_DNA"/>
</dbReference>
<dbReference type="Gene3D" id="3.40.50.300">
    <property type="entry name" value="P-loop containing nucleotide triphosphate hydrolases"/>
    <property type="match status" value="1"/>
</dbReference>
<evidence type="ECO:0000313" key="2">
    <source>
        <dbReference type="EMBL" id="PLW77413.1"/>
    </source>
</evidence>
<dbReference type="AlphaFoldDB" id="A0A2N5XSC4"/>
<dbReference type="RefSeq" id="WP_101533431.1">
    <property type="nucleotide sequence ID" value="NZ_JBFHIU010000006.1"/>
</dbReference>
<proteinExistence type="predicted"/>
<feature type="domain" description="Hda lid" evidence="1">
    <location>
        <begin position="168"/>
        <end position="218"/>
    </location>
</feature>
<dbReference type="OrthoDB" id="7390113at2"/>
<protein>
    <recommendedName>
        <fullName evidence="1">Hda lid domain-containing protein</fullName>
    </recommendedName>
</protein>
<dbReference type="InterPro" id="IPR027417">
    <property type="entry name" value="P-loop_NTPase"/>
</dbReference>
<accession>A0A2N5XSC4</accession>
<evidence type="ECO:0000259" key="1">
    <source>
        <dbReference type="Pfam" id="PF22688"/>
    </source>
</evidence>
<comment type="caution">
    <text evidence="2">The sequence shown here is derived from an EMBL/GenBank/DDBJ whole genome shotgun (WGS) entry which is preliminary data.</text>
</comment>
<dbReference type="Gene3D" id="1.10.8.60">
    <property type="match status" value="1"/>
</dbReference>